<keyword evidence="6 9" id="KW-1133">Transmembrane helix</keyword>
<evidence type="ECO:0000256" key="1">
    <source>
        <dbReference type="ARBA" id="ARBA00004651"/>
    </source>
</evidence>
<keyword evidence="7 9" id="KW-0472">Membrane</keyword>
<evidence type="ECO:0000313" key="11">
    <source>
        <dbReference type="EMBL" id="AXN40761.1"/>
    </source>
</evidence>
<accession>A0AAX0RY39</accession>
<dbReference type="InterPro" id="IPR052180">
    <property type="entry name" value="NhaC_Na-H+_Antiporter"/>
</dbReference>
<dbReference type="Proteomes" id="UP000260457">
    <property type="component" value="Chromosome"/>
</dbReference>
<dbReference type="EMBL" id="CP030926">
    <property type="protein sequence ID" value="AXN40761.1"/>
    <property type="molecule type" value="Genomic_DNA"/>
</dbReference>
<evidence type="ECO:0000256" key="4">
    <source>
        <dbReference type="ARBA" id="ARBA00022475"/>
    </source>
</evidence>
<sequence length="124" mass="13456">MSSFLVVLLAMCVTGILEQSGVLSSLVEPLVKRTQGSTFRITLATMVIALITNMIGSSMLLTSIVAGSLMKNVFKNNNLAPENLTRNIEDAGTMGAPVIPWNSNEIYCSYLLAVSPYAYFHMSF</sequence>
<evidence type="ECO:0000313" key="12">
    <source>
        <dbReference type="EMBL" id="PEJ27860.1"/>
    </source>
</evidence>
<proteinExistence type="inferred from homology"/>
<keyword evidence="3" id="KW-0050">Antiport</keyword>
<evidence type="ECO:0000256" key="8">
    <source>
        <dbReference type="ARBA" id="ARBA00038435"/>
    </source>
</evidence>
<dbReference type="EMBL" id="NUEQ01000095">
    <property type="protein sequence ID" value="PEJ27860.1"/>
    <property type="molecule type" value="Genomic_DNA"/>
</dbReference>
<dbReference type="KEGG" id="pbut:DTO10_21885"/>
<dbReference type="InterPro" id="IPR018461">
    <property type="entry name" value="Na/H_Antiport_NhaC-like_C"/>
</dbReference>
<dbReference type="PANTHER" id="PTHR33451:SF3">
    <property type="entry name" value="MALATE-2H(+)_NA(+)-LACTATE ANTIPORTER"/>
    <property type="match status" value="1"/>
</dbReference>
<organism evidence="12 13">
    <name type="scientific">Peribacillus butanolivorans</name>
    <dbReference type="NCBI Taxonomy" id="421767"/>
    <lineage>
        <taxon>Bacteria</taxon>
        <taxon>Bacillati</taxon>
        <taxon>Bacillota</taxon>
        <taxon>Bacilli</taxon>
        <taxon>Bacillales</taxon>
        <taxon>Bacillaceae</taxon>
        <taxon>Peribacillus</taxon>
    </lineage>
</organism>
<evidence type="ECO:0000256" key="7">
    <source>
        <dbReference type="ARBA" id="ARBA00023136"/>
    </source>
</evidence>
<dbReference type="PANTHER" id="PTHR33451">
    <property type="entry name" value="MALATE-2H(+)/NA(+)-LACTATE ANTIPORTER"/>
    <property type="match status" value="1"/>
</dbReference>
<keyword evidence="2" id="KW-0813">Transport</keyword>
<feature type="transmembrane region" description="Helical" evidence="9">
    <location>
        <begin position="41"/>
        <end position="66"/>
    </location>
</feature>
<dbReference type="Pfam" id="PF03553">
    <property type="entry name" value="Na_H_antiporter"/>
    <property type="match status" value="1"/>
</dbReference>
<dbReference type="Proteomes" id="UP000220106">
    <property type="component" value="Unassembled WGS sequence"/>
</dbReference>
<evidence type="ECO:0000259" key="10">
    <source>
        <dbReference type="Pfam" id="PF03553"/>
    </source>
</evidence>
<reference evidence="11 14" key="2">
    <citation type="submission" date="2018-07" db="EMBL/GenBank/DDBJ databases">
        <title>The molecular basis for the intramolecular migration of carboxyl group in the catabolism of para-hydroxybenzoate via gentisate.</title>
        <authorList>
            <person name="Zhao H."/>
            <person name="Xu Y."/>
            <person name="Lin S."/>
            <person name="Spain J.C."/>
            <person name="Zhou N.-Y."/>
        </authorList>
    </citation>
    <scope>NUCLEOTIDE SEQUENCE [LARGE SCALE GENOMIC DNA]</scope>
    <source>
        <strain evidence="11 14">PHB-7a</strain>
    </source>
</reference>
<comment type="similarity">
    <text evidence="8">Belongs to the NhaC Na(+)/H(+) (TC 2.A.35) antiporter family.</text>
</comment>
<evidence type="ECO:0000256" key="9">
    <source>
        <dbReference type="SAM" id="Phobius"/>
    </source>
</evidence>
<gene>
    <name evidence="12" type="ORF">CN689_23095</name>
    <name evidence="11" type="ORF">DTO10_21885</name>
</gene>
<dbReference type="GO" id="GO:0005886">
    <property type="term" value="C:plasma membrane"/>
    <property type="evidence" value="ECO:0007669"/>
    <property type="project" value="UniProtKB-SubCell"/>
</dbReference>
<name>A0AAX0RY39_9BACI</name>
<evidence type="ECO:0000256" key="5">
    <source>
        <dbReference type="ARBA" id="ARBA00022692"/>
    </source>
</evidence>
<dbReference type="GO" id="GO:0015297">
    <property type="term" value="F:antiporter activity"/>
    <property type="evidence" value="ECO:0007669"/>
    <property type="project" value="UniProtKB-KW"/>
</dbReference>
<dbReference type="AlphaFoldDB" id="A0AAX0RY39"/>
<evidence type="ECO:0000256" key="6">
    <source>
        <dbReference type="ARBA" id="ARBA00022989"/>
    </source>
</evidence>
<keyword evidence="4" id="KW-1003">Cell membrane</keyword>
<feature type="domain" description="Na+/H+ antiporter NhaC-like C-terminal" evidence="10">
    <location>
        <begin position="2"/>
        <end position="119"/>
    </location>
</feature>
<reference evidence="12 13" key="1">
    <citation type="submission" date="2017-09" db="EMBL/GenBank/DDBJ databases">
        <title>Large-scale bioinformatics analysis of Bacillus genomes uncovers conserved roles of natural products in bacterial physiology.</title>
        <authorList>
            <consortium name="Agbiome Team Llc"/>
            <person name="Bleich R.M."/>
            <person name="Kirk G.J."/>
            <person name="Santa Maria K.C."/>
            <person name="Allen S.E."/>
            <person name="Farag S."/>
            <person name="Shank E.A."/>
            <person name="Bowers A."/>
        </authorList>
    </citation>
    <scope>NUCLEOTIDE SEQUENCE [LARGE SCALE GENOMIC DNA]</scope>
    <source>
        <strain evidence="12 13">AFS003229</strain>
    </source>
</reference>
<evidence type="ECO:0000256" key="3">
    <source>
        <dbReference type="ARBA" id="ARBA00022449"/>
    </source>
</evidence>
<dbReference type="RefSeq" id="WP_098177527.1">
    <property type="nucleotide sequence ID" value="NZ_CP030926.1"/>
</dbReference>
<evidence type="ECO:0000256" key="2">
    <source>
        <dbReference type="ARBA" id="ARBA00022448"/>
    </source>
</evidence>
<evidence type="ECO:0000313" key="13">
    <source>
        <dbReference type="Proteomes" id="UP000220106"/>
    </source>
</evidence>
<evidence type="ECO:0000313" key="14">
    <source>
        <dbReference type="Proteomes" id="UP000260457"/>
    </source>
</evidence>
<keyword evidence="14" id="KW-1185">Reference proteome</keyword>
<protein>
    <recommendedName>
        <fullName evidence="10">Na+/H+ antiporter NhaC-like C-terminal domain-containing protein</fullName>
    </recommendedName>
</protein>
<comment type="subcellular location">
    <subcellularLocation>
        <location evidence="1">Cell membrane</location>
        <topology evidence="1">Multi-pass membrane protein</topology>
    </subcellularLocation>
</comment>
<keyword evidence="5 9" id="KW-0812">Transmembrane</keyword>